<protein>
    <submittedName>
        <fullName evidence="1">Uncharacterized protein</fullName>
    </submittedName>
</protein>
<evidence type="ECO:0000313" key="1">
    <source>
        <dbReference type="EMBL" id="MDC2889856.1"/>
    </source>
</evidence>
<sequence length="102" mass="11587">MLHLNEEAGVLEVQFTLRPDGQAYHLKLADKSWSVGKNCGSPQNNTSAIEIDTWYPVYCDPQSDPITPLNGSYRFHPKDNAVYKLKVRFYKGLPSEMLVSKQ</sequence>
<keyword evidence="2" id="KW-1185">Reference proteome</keyword>
<comment type="caution">
    <text evidence="1">The sequence shown here is derived from an EMBL/GenBank/DDBJ whole genome shotgun (WGS) entry which is preliminary data.</text>
</comment>
<name>A0ABT5FEU5_9GAMM</name>
<evidence type="ECO:0000313" key="2">
    <source>
        <dbReference type="Proteomes" id="UP001528411"/>
    </source>
</evidence>
<organism evidence="1 2">
    <name type="scientific">Psychrosphaera algicola</name>
    <dbReference type="NCBI Taxonomy" id="3023714"/>
    <lineage>
        <taxon>Bacteria</taxon>
        <taxon>Pseudomonadati</taxon>
        <taxon>Pseudomonadota</taxon>
        <taxon>Gammaproteobacteria</taxon>
        <taxon>Alteromonadales</taxon>
        <taxon>Pseudoalteromonadaceae</taxon>
        <taxon>Psychrosphaera</taxon>
    </lineage>
</organism>
<reference evidence="1 2" key="1">
    <citation type="submission" date="2023-01" db="EMBL/GenBank/DDBJ databases">
        <title>Psychrosphaera sp. nov., isolated from marine algae.</title>
        <authorList>
            <person name="Bayburt H."/>
            <person name="Choi B.J."/>
            <person name="Kim J.M."/>
            <person name="Choi D.G."/>
            <person name="Jeon C.O."/>
        </authorList>
    </citation>
    <scope>NUCLEOTIDE SEQUENCE [LARGE SCALE GENOMIC DNA]</scope>
    <source>
        <strain evidence="1 2">G1-22</strain>
    </source>
</reference>
<dbReference type="EMBL" id="JAQOMS010000002">
    <property type="protein sequence ID" value="MDC2889856.1"/>
    <property type="molecule type" value="Genomic_DNA"/>
</dbReference>
<proteinExistence type="predicted"/>
<dbReference type="RefSeq" id="WP_272181197.1">
    <property type="nucleotide sequence ID" value="NZ_JAQOMS010000002.1"/>
</dbReference>
<accession>A0ABT5FEU5</accession>
<dbReference type="Proteomes" id="UP001528411">
    <property type="component" value="Unassembled WGS sequence"/>
</dbReference>
<gene>
    <name evidence="1" type="ORF">PN838_15125</name>
</gene>